<dbReference type="GO" id="GO:0000287">
    <property type="term" value="F:magnesium ion binding"/>
    <property type="evidence" value="ECO:0007669"/>
    <property type="project" value="UniProtKB-UniRule"/>
</dbReference>
<dbReference type="GO" id="GO:0006083">
    <property type="term" value="P:acetate metabolic process"/>
    <property type="evidence" value="ECO:0007669"/>
    <property type="project" value="TreeGrafter"/>
</dbReference>
<keyword evidence="5 6" id="KW-0067">ATP-binding</keyword>
<keyword evidence="6" id="KW-0963">Cytoplasm</keyword>
<dbReference type="UniPathway" id="UPA00340">
    <property type="reaction ID" value="UER00458"/>
</dbReference>
<reference evidence="9 10" key="1">
    <citation type="submission" date="2019-04" db="EMBL/GenBank/DDBJ databases">
        <authorList>
            <person name="Dong K."/>
        </authorList>
    </citation>
    <scope>NUCLEOTIDE SEQUENCE [LARGE SCALE GENOMIC DNA]</scope>
    <source>
        <strain evidence="10">dk3543</strain>
    </source>
</reference>
<keyword evidence="3 6" id="KW-0547">Nucleotide-binding</keyword>
<evidence type="ECO:0000256" key="2">
    <source>
        <dbReference type="ARBA" id="ARBA00022679"/>
    </source>
</evidence>
<feature type="site" description="Transition state stabilizer" evidence="6">
    <location>
        <position position="185"/>
    </location>
</feature>
<dbReference type="InterPro" id="IPR000890">
    <property type="entry name" value="Aliphatic_acid_kin_short-chain"/>
</dbReference>
<accession>A0A4U2YR90</accession>
<comment type="similarity">
    <text evidence="1 6 7">Belongs to the acetokinase family.</text>
</comment>
<evidence type="ECO:0000256" key="1">
    <source>
        <dbReference type="ARBA" id="ARBA00008748"/>
    </source>
</evidence>
<feature type="binding site" evidence="6">
    <location>
        <position position="92"/>
    </location>
    <ligand>
        <name>substrate</name>
    </ligand>
</feature>
<dbReference type="PROSITE" id="PS01076">
    <property type="entry name" value="ACETATE_KINASE_2"/>
    <property type="match status" value="1"/>
</dbReference>
<dbReference type="InterPro" id="IPR023865">
    <property type="entry name" value="Aliphatic_acid_kinase_CS"/>
</dbReference>
<keyword evidence="10" id="KW-1185">Reference proteome</keyword>
<dbReference type="NCBIfam" id="TIGR00016">
    <property type="entry name" value="ackA"/>
    <property type="match status" value="1"/>
</dbReference>
<dbReference type="GO" id="GO:0005737">
    <property type="term" value="C:cytoplasm"/>
    <property type="evidence" value="ECO:0007669"/>
    <property type="project" value="UniProtKB-SubCell"/>
</dbReference>
<evidence type="ECO:0000256" key="8">
    <source>
        <dbReference type="SAM" id="MobiDB-lite"/>
    </source>
</evidence>
<comment type="caution">
    <text evidence="6">Lacks conserved residue(s) required for the propagation of feature annotation.</text>
</comment>
<keyword evidence="6" id="KW-0460">Magnesium</keyword>
<dbReference type="GO" id="GO:0006085">
    <property type="term" value="P:acetyl-CoA biosynthetic process"/>
    <property type="evidence" value="ECO:0007669"/>
    <property type="project" value="UniProtKB-UniRule"/>
</dbReference>
<dbReference type="GO" id="GO:0008776">
    <property type="term" value="F:acetate kinase activity"/>
    <property type="evidence" value="ECO:0007669"/>
    <property type="project" value="UniProtKB-UniRule"/>
</dbReference>
<comment type="catalytic activity">
    <reaction evidence="6">
        <text>acetate + ATP = acetyl phosphate + ADP</text>
        <dbReference type="Rhea" id="RHEA:11352"/>
        <dbReference type="ChEBI" id="CHEBI:22191"/>
        <dbReference type="ChEBI" id="CHEBI:30089"/>
        <dbReference type="ChEBI" id="CHEBI:30616"/>
        <dbReference type="ChEBI" id="CHEBI:456216"/>
        <dbReference type="EC" id="2.7.2.1"/>
    </reaction>
</comment>
<dbReference type="EMBL" id="SZPY01000002">
    <property type="protein sequence ID" value="TKI62491.1"/>
    <property type="molecule type" value="Genomic_DNA"/>
</dbReference>
<evidence type="ECO:0000256" key="7">
    <source>
        <dbReference type="RuleBase" id="RU003835"/>
    </source>
</evidence>
<dbReference type="Proteomes" id="UP000307808">
    <property type="component" value="Unassembled WGS sequence"/>
</dbReference>
<evidence type="ECO:0000256" key="6">
    <source>
        <dbReference type="HAMAP-Rule" id="MF_00020"/>
    </source>
</evidence>
<dbReference type="PIRSF" id="PIRSF000722">
    <property type="entry name" value="Acetate_prop_kin"/>
    <property type="match status" value="1"/>
</dbReference>
<dbReference type="InterPro" id="IPR043129">
    <property type="entry name" value="ATPase_NBD"/>
</dbReference>
<dbReference type="PROSITE" id="PS01075">
    <property type="entry name" value="ACETATE_KINASE_1"/>
    <property type="match status" value="1"/>
</dbReference>
<dbReference type="OrthoDB" id="9802453at2"/>
<comment type="function">
    <text evidence="6">Catalyzes the formation of acetyl phosphate from acetate and ATP. Can also catalyze the reverse reaction.</text>
</comment>
<dbReference type="Pfam" id="PF00871">
    <property type="entry name" value="Acetate_kinase"/>
    <property type="match status" value="1"/>
</dbReference>
<comment type="subunit">
    <text evidence="6">Homodimer.</text>
</comment>
<organism evidence="9 10">
    <name type="scientific">Nocardioides jishulii</name>
    <dbReference type="NCBI Taxonomy" id="2575440"/>
    <lineage>
        <taxon>Bacteria</taxon>
        <taxon>Bacillati</taxon>
        <taxon>Actinomycetota</taxon>
        <taxon>Actinomycetes</taxon>
        <taxon>Propionibacteriales</taxon>
        <taxon>Nocardioidaceae</taxon>
        <taxon>Nocardioides</taxon>
    </lineage>
</organism>
<comment type="subcellular location">
    <subcellularLocation>
        <location evidence="6">Cytoplasm</location>
    </subcellularLocation>
</comment>
<comment type="caution">
    <text evidence="9">The sequence shown here is derived from an EMBL/GenBank/DDBJ whole genome shotgun (WGS) entry which is preliminary data.</text>
</comment>
<dbReference type="PANTHER" id="PTHR21060">
    <property type="entry name" value="ACETATE KINASE"/>
    <property type="match status" value="1"/>
</dbReference>
<dbReference type="EC" id="2.7.2.1" evidence="6"/>
<feature type="binding site" evidence="6">
    <location>
        <begin position="336"/>
        <end position="340"/>
    </location>
    <ligand>
        <name>ATP</name>
        <dbReference type="ChEBI" id="CHEBI:30616"/>
    </ligand>
</feature>
<comment type="pathway">
    <text evidence="6">Metabolic intermediate biosynthesis; acetyl-CoA biosynthesis; acetyl-CoA from acetate: step 1/2.</text>
</comment>
<feature type="binding site" evidence="6">
    <location>
        <position position="389"/>
    </location>
    <ligand>
        <name>Mg(2+)</name>
        <dbReference type="ChEBI" id="CHEBI:18420"/>
    </ligand>
</feature>
<dbReference type="AlphaFoldDB" id="A0A4U2YR90"/>
<protein>
    <recommendedName>
        <fullName evidence="6">Acetate kinase</fullName>
        <ecNumber evidence="6">2.7.2.1</ecNumber>
    </recommendedName>
    <alternativeName>
        <fullName evidence="6">Acetokinase</fullName>
    </alternativeName>
</protein>
<dbReference type="Gene3D" id="3.30.420.40">
    <property type="match status" value="2"/>
</dbReference>
<keyword evidence="2 6" id="KW-0808">Transferase</keyword>
<evidence type="ECO:0000256" key="4">
    <source>
        <dbReference type="ARBA" id="ARBA00022777"/>
    </source>
</evidence>
<proteinExistence type="inferred from homology"/>
<feature type="active site" description="Proton donor/acceptor" evidence="6">
    <location>
        <position position="149"/>
    </location>
</feature>
<gene>
    <name evidence="6" type="primary">ackA</name>
    <name evidence="9" type="ORF">FC770_08890</name>
</gene>
<keyword evidence="4 6" id="KW-0418">Kinase</keyword>
<dbReference type="SUPFAM" id="SSF53067">
    <property type="entry name" value="Actin-like ATPase domain"/>
    <property type="match status" value="2"/>
</dbReference>
<feature type="binding site" evidence="6">
    <location>
        <begin position="213"/>
        <end position="217"/>
    </location>
    <ligand>
        <name>ATP</name>
        <dbReference type="ChEBI" id="CHEBI:30616"/>
    </ligand>
</feature>
<keyword evidence="6" id="KW-0479">Metal-binding</keyword>
<evidence type="ECO:0000256" key="5">
    <source>
        <dbReference type="ARBA" id="ARBA00022840"/>
    </source>
</evidence>
<feature type="binding site" evidence="6">
    <location>
        <begin position="288"/>
        <end position="290"/>
    </location>
    <ligand>
        <name>ATP</name>
        <dbReference type="ChEBI" id="CHEBI:30616"/>
    </ligand>
</feature>
<dbReference type="GO" id="GO:0005524">
    <property type="term" value="F:ATP binding"/>
    <property type="evidence" value="ECO:0007669"/>
    <property type="project" value="UniProtKB-KW"/>
</dbReference>
<evidence type="ECO:0000313" key="10">
    <source>
        <dbReference type="Proteomes" id="UP000307808"/>
    </source>
</evidence>
<feature type="site" description="Transition state stabilizer" evidence="6">
    <location>
        <position position="246"/>
    </location>
</feature>
<evidence type="ECO:0000256" key="3">
    <source>
        <dbReference type="ARBA" id="ARBA00022741"/>
    </source>
</evidence>
<dbReference type="PANTHER" id="PTHR21060:SF15">
    <property type="entry name" value="ACETATE KINASE-RELATED"/>
    <property type="match status" value="1"/>
</dbReference>
<sequence>MVRISPRSRTGSGGWGPDLRRRRRIPPRTPRRAEGVRVLVVNAGSSSLKLSVREGDDEVAATTIERWEGEGHVAPIRDFIEQTPTLDAIGHRVVHGGPRFIEPVLVDDDVLDYLDLITNLAPLHNPRATAAIRETRKLLPDTPAVACFDTTFHGTFHATLPAAASTYALPRQWNERWQLRRYGFHGLSHAYAVRRAAALGGRDPAELRIVSCHLGAGASLAAVRHGRSVDTTMGFTPLAGLVMVTRSGSVDPGMVLCLLQNGDLTPEQLRDVLEHQSGMKGLSGTSGDLRDVLAARQAGNRDAALAYDVFTHHLRREIGATSASAQGLDLLVVTGGIGEHSAEVRRDMAAGLGYLGIDIDQATNDSAQGDTDLSTPTSTVLTVMVKSSEEAEIARQTARLATS</sequence>
<dbReference type="HAMAP" id="MF_00020">
    <property type="entry name" value="Acetate_kinase"/>
    <property type="match status" value="1"/>
</dbReference>
<dbReference type="PRINTS" id="PR00471">
    <property type="entry name" value="ACETATEKNASE"/>
</dbReference>
<feature type="region of interest" description="Disordered" evidence="8">
    <location>
        <begin position="1"/>
        <end position="28"/>
    </location>
</feature>
<dbReference type="InterPro" id="IPR004372">
    <property type="entry name" value="Ac/propionate_kinase"/>
</dbReference>
<comment type="cofactor">
    <cofactor evidence="6">
        <name>Mg(2+)</name>
        <dbReference type="ChEBI" id="CHEBI:18420"/>
    </cofactor>
    <cofactor evidence="6">
        <name>Mn(2+)</name>
        <dbReference type="ChEBI" id="CHEBI:29035"/>
    </cofactor>
    <text evidence="6">Mg(2+). Can also accept Mn(2+).</text>
</comment>
<evidence type="ECO:0000313" key="9">
    <source>
        <dbReference type="EMBL" id="TKI62491.1"/>
    </source>
</evidence>
<name>A0A4U2YR90_9ACTN</name>